<evidence type="ECO:0000313" key="2">
    <source>
        <dbReference type="EMBL" id="EGT49501.1"/>
    </source>
</evidence>
<feature type="compositionally biased region" description="Low complexity" evidence="1">
    <location>
        <begin position="864"/>
        <end position="883"/>
    </location>
</feature>
<feature type="compositionally biased region" description="Basic and acidic residues" evidence="1">
    <location>
        <begin position="455"/>
        <end position="464"/>
    </location>
</feature>
<feature type="compositionally biased region" description="Basic and acidic residues" evidence="1">
    <location>
        <begin position="370"/>
        <end position="387"/>
    </location>
</feature>
<feature type="compositionally biased region" description="Basic and acidic residues" evidence="1">
    <location>
        <begin position="401"/>
        <end position="445"/>
    </location>
</feature>
<dbReference type="AlphaFoldDB" id="G0MCR7"/>
<protein>
    <submittedName>
        <fullName evidence="2">Uncharacterized protein</fullName>
    </submittedName>
</protein>
<feature type="compositionally biased region" description="Basic and acidic residues" evidence="1">
    <location>
        <begin position="60"/>
        <end position="69"/>
    </location>
</feature>
<feature type="region of interest" description="Disordered" evidence="1">
    <location>
        <begin position="815"/>
        <end position="849"/>
    </location>
</feature>
<feature type="compositionally biased region" description="Polar residues" evidence="1">
    <location>
        <begin position="48"/>
        <end position="59"/>
    </location>
</feature>
<feature type="compositionally biased region" description="Low complexity" evidence="1">
    <location>
        <begin position="720"/>
        <end position="736"/>
    </location>
</feature>
<name>G0MCR7_CAEBE</name>
<feature type="compositionally biased region" description="Polar residues" evidence="1">
    <location>
        <begin position="482"/>
        <end position="501"/>
    </location>
</feature>
<feature type="region of interest" description="Disordered" evidence="1">
    <location>
        <begin position="596"/>
        <end position="619"/>
    </location>
</feature>
<feature type="compositionally biased region" description="Basic and acidic residues" evidence="1">
    <location>
        <begin position="897"/>
        <end position="910"/>
    </location>
</feature>
<feature type="compositionally biased region" description="Polar residues" evidence="1">
    <location>
        <begin position="552"/>
        <end position="567"/>
    </location>
</feature>
<feature type="compositionally biased region" description="Low complexity" evidence="1">
    <location>
        <begin position="789"/>
        <end position="801"/>
    </location>
</feature>
<organism evidence="3">
    <name type="scientific">Caenorhabditis brenneri</name>
    <name type="common">Nematode worm</name>
    <dbReference type="NCBI Taxonomy" id="135651"/>
    <lineage>
        <taxon>Eukaryota</taxon>
        <taxon>Metazoa</taxon>
        <taxon>Ecdysozoa</taxon>
        <taxon>Nematoda</taxon>
        <taxon>Chromadorea</taxon>
        <taxon>Rhabditida</taxon>
        <taxon>Rhabditina</taxon>
        <taxon>Rhabditomorpha</taxon>
        <taxon>Rhabditoidea</taxon>
        <taxon>Rhabditidae</taxon>
        <taxon>Peloderinae</taxon>
        <taxon>Caenorhabditis</taxon>
    </lineage>
</organism>
<feature type="compositionally biased region" description="Polar residues" evidence="1">
    <location>
        <begin position="745"/>
        <end position="755"/>
    </location>
</feature>
<proteinExistence type="predicted"/>
<dbReference type="EMBL" id="GL379790">
    <property type="protein sequence ID" value="EGT49501.1"/>
    <property type="molecule type" value="Genomic_DNA"/>
</dbReference>
<feature type="region of interest" description="Disordered" evidence="1">
    <location>
        <begin position="363"/>
        <end position="582"/>
    </location>
</feature>
<feature type="compositionally biased region" description="Basic and acidic residues" evidence="1">
    <location>
        <begin position="502"/>
        <end position="512"/>
    </location>
</feature>
<feature type="region of interest" description="Disordered" evidence="1">
    <location>
        <begin position="678"/>
        <end position="801"/>
    </location>
</feature>
<reference evidence="3" key="1">
    <citation type="submission" date="2011-07" db="EMBL/GenBank/DDBJ databases">
        <authorList>
            <consortium name="Caenorhabditis brenneri Sequencing and Analysis Consortium"/>
            <person name="Wilson R.K."/>
        </authorList>
    </citation>
    <scope>NUCLEOTIDE SEQUENCE [LARGE SCALE GENOMIC DNA]</scope>
    <source>
        <strain evidence="3">PB2801</strain>
    </source>
</reference>
<feature type="region of interest" description="Disordered" evidence="1">
    <location>
        <begin position="1"/>
        <end position="95"/>
    </location>
</feature>
<gene>
    <name evidence="2" type="ORF">CAEBREN_05310</name>
</gene>
<dbReference type="Proteomes" id="UP000008068">
    <property type="component" value="Unassembled WGS sequence"/>
</dbReference>
<evidence type="ECO:0000313" key="3">
    <source>
        <dbReference type="Proteomes" id="UP000008068"/>
    </source>
</evidence>
<evidence type="ECO:0000256" key="1">
    <source>
        <dbReference type="SAM" id="MobiDB-lite"/>
    </source>
</evidence>
<feature type="compositionally biased region" description="Low complexity" evidence="1">
    <location>
        <begin position="568"/>
        <end position="582"/>
    </location>
</feature>
<dbReference type="InParanoid" id="G0MCR7"/>
<accession>G0MCR7</accession>
<sequence>MRKESRRESEGSHSGEQKKSVETQNKENPRVEQATGSAPAKQIVNGGTAASQGQGSDKTVTNEKEEESGAKPSTESAQGSRDEDKKEPSKLPVNMIRHPAQPQRRNGNVSHEATTRQTSFNRNGIVGQQSFPNIGNRVHLAGPNSFQSTSSGMNWGAVGREGLMEGVPGQTVTFNQKNIVRIAHNVNTVRSDVQNRTHRNESPYSVILPRHHLDSAPHRQPFAVDRVSPQLYKTQLPTSGRTAPGQNSSQPSLPNNRNRIYLVAVGGHVLPPPRPTIGFSHSAQIPQRVPMDFAPSGQHTTRSDVLNGRLQGKPSERAVTGNLEKKNIREIPVPVTRKNSPLLPLPPVLPPAEEATVDQIPKRVGTVTESPEKEKVREQYVVEKDAPESGSLMEEWSGEQSEAHVRELADKAKEAETLSRRTSSENELRKIDDSELKQSESRSERIGSSNTENQETDKAGEKPVADAAVPDLALDKIPLPQQPTVAVSTAAPTEAASVSKTQDAEAPVKEASSEPAKTPRPQPQPSFDHPGSLGKETSGEESGVRKEASVSAALSNNPLPSLPSDLQASPPSVPAATAPVSSSCYPVQTIATPQEFALPKTAEIPLPPPRPASTTPEESVVKNAPILSQDNLHSGSTNVARPRIGANTTLLPTPPYPPLGFQDLNGAALRNEEFAPKLPPNVHEESMTGPPPAAPSFSVPIQYPEVIEREQGSSMQNGVSSGSNAAPSAPDSAPHPTHQLPFFASWTTFPEQEASTPAPVGHGSYSLPPFTPRPSSSTSMDQKVETAPAVAQRAASTPPAAALRKLPVLNTDCSFDINDIATPNPSPSADFPKDKLEKKFSDELEKASPQQLARFEDQILGLATPSSTVPSVPSTSGPGPSSTPKEKKRAPKAMPETSERVLRSAKKPEK</sequence>
<feature type="compositionally biased region" description="Basic and acidic residues" evidence="1">
    <location>
        <begin position="1"/>
        <end position="30"/>
    </location>
</feature>
<feature type="compositionally biased region" description="Basic and acidic residues" evidence="1">
    <location>
        <begin position="831"/>
        <end position="846"/>
    </location>
</feature>
<dbReference type="HOGENOM" id="CLU_319390_0_0_1"/>
<keyword evidence="3" id="KW-1185">Reference proteome</keyword>
<feature type="region of interest" description="Disordered" evidence="1">
    <location>
        <begin position="235"/>
        <end position="255"/>
    </location>
</feature>
<feature type="region of interest" description="Disordered" evidence="1">
    <location>
        <begin position="861"/>
        <end position="910"/>
    </location>
</feature>
<feature type="compositionally biased region" description="Basic and acidic residues" evidence="1">
    <location>
        <begin position="80"/>
        <end position="89"/>
    </location>
</feature>
<feature type="compositionally biased region" description="Low complexity" evidence="1">
    <location>
        <begin position="465"/>
        <end position="476"/>
    </location>
</feature>